<dbReference type="GO" id="GO:0008270">
    <property type="term" value="F:zinc ion binding"/>
    <property type="evidence" value="ECO:0007669"/>
    <property type="project" value="UniProtKB-KW"/>
</dbReference>
<dbReference type="InterPro" id="IPR003347">
    <property type="entry name" value="JmjC_dom"/>
</dbReference>
<dbReference type="InterPro" id="IPR006553">
    <property type="entry name" value="Leu-rich_rpt_Cys-con_subtyp"/>
</dbReference>
<evidence type="ECO:0000256" key="2">
    <source>
        <dbReference type="ARBA" id="ARBA00004123"/>
    </source>
</evidence>
<dbReference type="PROSITE" id="PS51184">
    <property type="entry name" value="JMJC"/>
    <property type="match status" value="1"/>
</dbReference>
<evidence type="ECO:0000259" key="20">
    <source>
        <dbReference type="PROSITE" id="PS51058"/>
    </source>
</evidence>
<evidence type="ECO:0000259" key="19">
    <source>
        <dbReference type="PROSITE" id="PS50903"/>
    </source>
</evidence>
<comment type="cofactor">
    <cofactor evidence="1">
        <name>Fe(2+)</name>
        <dbReference type="ChEBI" id="CHEBI:29033"/>
    </cofactor>
</comment>
<keyword evidence="10" id="KW-0560">Oxidoreductase</keyword>
<evidence type="ECO:0000259" key="21">
    <source>
        <dbReference type="PROSITE" id="PS51184"/>
    </source>
</evidence>
<dbReference type="InterPro" id="IPR050690">
    <property type="entry name" value="JHDM1_Histone_Demethylase"/>
</dbReference>
<evidence type="ECO:0000256" key="1">
    <source>
        <dbReference type="ARBA" id="ARBA00001954"/>
    </source>
</evidence>
<dbReference type="Gene3D" id="1.20.58.1360">
    <property type="match status" value="1"/>
</dbReference>
<evidence type="ECO:0000256" key="3">
    <source>
        <dbReference type="ARBA" id="ARBA00008037"/>
    </source>
</evidence>
<feature type="compositionally biased region" description="Basic and acidic residues" evidence="17">
    <location>
        <begin position="749"/>
        <end position="765"/>
    </location>
</feature>
<comment type="catalytic activity">
    <reaction evidence="15">
        <text>N(6),N(6)-dimethyl-L-lysyl(36)-[histone H3] + 2 2-oxoglutarate + 2 O2 = L-lysyl(36)-[histone H3] + 2 formaldehyde + 2 succinate + 2 CO2</text>
        <dbReference type="Rhea" id="RHEA:42032"/>
        <dbReference type="Rhea" id="RHEA-COMP:9785"/>
        <dbReference type="Rhea" id="RHEA-COMP:9787"/>
        <dbReference type="ChEBI" id="CHEBI:15379"/>
        <dbReference type="ChEBI" id="CHEBI:16526"/>
        <dbReference type="ChEBI" id="CHEBI:16810"/>
        <dbReference type="ChEBI" id="CHEBI:16842"/>
        <dbReference type="ChEBI" id="CHEBI:29969"/>
        <dbReference type="ChEBI" id="CHEBI:30031"/>
        <dbReference type="ChEBI" id="CHEBI:61976"/>
        <dbReference type="EC" id="1.14.11.27"/>
    </reaction>
</comment>
<keyword evidence="7" id="KW-0862">Zinc</keyword>
<dbReference type="InterPro" id="IPR032675">
    <property type="entry name" value="LRR_dom_sf"/>
</dbReference>
<dbReference type="InterPro" id="IPR013083">
    <property type="entry name" value="Znf_RING/FYVE/PHD"/>
</dbReference>
<dbReference type="InterPro" id="IPR041070">
    <property type="entry name" value="JHD"/>
</dbReference>
<dbReference type="InterPro" id="IPR002857">
    <property type="entry name" value="Znf_CXXC"/>
</dbReference>
<dbReference type="Gene3D" id="6.10.280.250">
    <property type="match status" value="1"/>
</dbReference>
<evidence type="ECO:0000256" key="4">
    <source>
        <dbReference type="ARBA" id="ARBA00013246"/>
    </source>
</evidence>
<dbReference type="SMART" id="SM00367">
    <property type="entry name" value="LRR_CC"/>
    <property type="match status" value="2"/>
</dbReference>
<feature type="compositionally biased region" description="Polar residues" evidence="17">
    <location>
        <begin position="919"/>
        <end position="931"/>
    </location>
</feature>
<protein>
    <recommendedName>
        <fullName evidence="4">[histone H3]-dimethyl-L-lysine(36) demethylase</fullName>
        <ecNumber evidence="4">1.14.11.27</ecNumber>
    </recommendedName>
</protein>
<comment type="subcellular location">
    <subcellularLocation>
        <location evidence="2">Nucleus</location>
    </subcellularLocation>
</comment>
<feature type="compositionally biased region" description="Polar residues" evidence="17">
    <location>
        <begin position="371"/>
        <end position="382"/>
    </location>
</feature>
<evidence type="ECO:0000256" key="8">
    <source>
        <dbReference type="ARBA" id="ARBA00022853"/>
    </source>
</evidence>
<dbReference type="SUPFAM" id="SSF51197">
    <property type="entry name" value="Clavaminate synthase-like"/>
    <property type="match status" value="1"/>
</dbReference>
<keyword evidence="13" id="KW-0804">Transcription</keyword>
<keyword evidence="22" id="KW-1185">Reference proteome</keyword>
<dbReference type="SMART" id="SM00558">
    <property type="entry name" value="JmjC"/>
    <property type="match status" value="1"/>
</dbReference>
<dbReference type="InterPro" id="IPR019787">
    <property type="entry name" value="Znf_PHD-finger"/>
</dbReference>
<dbReference type="FunFam" id="2.60.120.650:FF:000005">
    <property type="entry name" value="lysine-specific demethylase 2A isoform X1"/>
    <property type="match status" value="1"/>
</dbReference>
<keyword evidence="11" id="KW-0408">Iron</keyword>
<keyword evidence="14" id="KW-0539">Nucleus</keyword>
<evidence type="ECO:0000256" key="11">
    <source>
        <dbReference type="ARBA" id="ARBA00023004"/>
    </source>
</evidence>
<feature type="region of interest" description="Disordered" evidence="17">
    <location>
        <begin position="405"/>
        <end position="432"/>
    </location>
</feature>
<reference evidence="23" key="1">
    <citation type="submission" date="2025-08" db="UniProtKB">
        <authorList>
            <consortium name="RefSeq"/>
        </authorList>
    </citation>
    <scope>IDENTIFICATION</scope>
    <source>
        <tissue evidence="23">Whole sample</tissue>
    </source>
</reference>
<feature type="region of interest" description="Disordered" evidence="17">
    <location>
        <begin position="363"/>
        <end position="382"/>
    </location>
</feature>
<evidence type="ECO:0000256" key="10">
    <source>
        <dbReference type="ARBA" id="ARBA00023002"/>
    </source>
</evidence>
<name>A0A8B8EHR0_CRAVI</name>
<dbReference type="Gene3D" id="3.80.10.10">
    <property type="entry name" value="Ribonuclease Inhibitor"/>
    <property type="match status" value="1"/>
</dbReference>
<dbReference type="PANTHER" id="PTHR23123">
    <property type="entry name" value="PHD/F-BOX CONTAINING PROTEIN"/>
    <property type="match status" value="1"/>
</dbReference>
<dbReference type="InterPro" id="IPR024934">
    <property type="entry name" value="Rubredoxin-like_dom"/>
</dbReference>
<feature type="domain" description="JmjC" evidence="21">
    <location>
        <begin position="143"/>
        <end position="311"/>
    </location>
</feature>
<dbReference type="PROSITE" id="PS50903">
    <property type="entry name" value="RUBREDOXIN_LIKE"/>
    <property type="match status" value="1"/>
</dbReference>
<feature type="region of interest" description="Disordered" evidence="17">
    <location>
        <begin position="730"/>
        <end position="765"/>
    </location>
</feature>
<feature type="compositionally biased region" description="Basic and acidic residues" evidence="17">
    <location>
        <begin position="888"/>
        <end position="899"/>
    </location>
</feature>
<dbReference type="KEGG" id="cvn:111134660"/>
<organism evidence="22 23">
    <name type="scientific">Crassostrea virginica</name>
    <name type="common">Eastern oyster</name>
    <dbReference type="NCBI Taxonomy" id="6565"/>
    <lineage>
        <taxon>Eukaryota</taxon>
        <taxon>Metazoa</taxon>
        <taxon>Spiralia</taxon>
        <taxon>Lophotrochozoa</taxon>
        <taxon>Mollusca</taxon>
        <taxon>Bivalvia</taxon>
        <taxon>Autobranchia</taxon>
        <taxon>Pteriomorphia</taxon>
        <taxon>Ostreida</taxon>
        <taxon>Ostreoidea</taxon>
        <taxon>Ostreidae</taxon>
        <taxon>Crassostrea</taxon>
    </lineage>
</organism>
<evidence type="ECO:0000256" key="15">
    <source>
        <dbReference type="ARBA" id="ARBA00047915"/>
    </source>
</evidence>
<sequence>MTDSPDRGRKLRVKERKTYTDVDLDDDDIDGKRSYTLDEKLKSNKYNKKYVTELKGSEFSLKYVQENGLQNPIVFREKTGLGLRVPSENFKVSDVKQCVGSRRMLDVMDVNTQKGMEMSMREWVQYYENPERQRLLNVISLEFSHTKLENYVESPTFVRQIDWVDTVWPRHLKECQTESTNIIEKMKYPKVQKYCLMSVQGCYTDFHIDFGGTSVWYHILHGEKVFWLIPPTEKNVEIYTNWVLSGKQGDIFLADHVEGCQKIELLQGFTFIIPSGWIHAVYTPKDSLVFGGNFLHSYNIRNQLRVSEVEDKTRVPQKFRYPFYTEIAWYVLARYITCLTGKQCLELPPEDKENEDRRELSPFLHDDCSQDTDNSVLTQRSATPKLSKSVTIELTRIDQSPSIHRSISDEEVVAPQRIRSPHKSSSDSCSSADTEIYDKSEDIFGPLSSSESQEKKMDTCQAVCKKGKSSESTYKMAPSPSLRVNKKEIKLCYLTEWERNGLSQLIEWIEEHPTAKKGYPKDILDPETLLNDAKQLVKDHAADDQTLACNGEAILVWPPSKKPSKPKVYKMGQGHLKLTKSQQAKSNSSSCIRRRRTRCKKCEPCTRTDCGECNFCKDMKKYGGPGRMKQSCKSRQCLAPVIPNAAVCMICGKDERVKSAENPEEMTTTLMECCICWEINHPECVRKKHENLESEGVINEDLPNSWECPKCCQEGKQGLLKARFSRVKKEESLYSPRPSSPASSYDSTTEFKSESEAEGKRVVMKQEREYSDFEVNDDSLTETESSSLDDKIGMITIIQSQEKKTPPSPSPKHKASFKQILKKKFTPKSLEVKRKPGRPIGSSSPLKKKGSRSVSPEKSSKVKEAVITRSGRKVKRSPQLYDDDMELDFPKKRPKREGFVSRPDGQGEMEDKVMKGQGLLSSSAANDNQPTDCYYSSEEGGQFEFVQTKVRKVSEDKQTVKDEQPPQKSKKLKQNYVGARKGGKKTEKVSNGGAKFTQLKPRDASDIGQGKVMEVVQRKFVVRPPAPSPPPDCVELRGGGHHPLEKIHWSKVFSFLPYSDLARCLSVCKAFYSWGMNCELWPLIDLSRKRICQSHLIGIVKRQPNSLKLDNVIMTQQQLTWLLARVPLLRNLSLSSCSWTTVSALCFSCCPLLTSLNLSWMLGLNHPRFKDLITPPTDLRPGMNDVSRLHNLKTLGVAGTEVEDECLQLIPHHLTGLRELDISYCPRISNEGIKKLLEGNNGVLTKSLQVLDISGSRLVTNIALDSLVKCENLSVVKIHKCSNITAISVQKFPNKMVKFQK</sequence>
<dbReference type="GO" id="GO:0005506">
    <property type="term" value="F:iron ion binding"/>
    <property type="evidence" value="ECO:0007669"/>
    <property type="project" value="InterPro"/>
</dbReference>
<feature type="domain" description="Rubredoxin-like" evidence="19">
    <location>
        <begin position="668"/>
        <end position="727"/>
    </location>
</feature>
<dbReference type="Proteomes" id="UP000694844">
    <property type="component" value="Chromosome 5"/>
</dbReference>
<dbReference type="Pfam" id="PF25372">
    <property type="entry name" value="DUF7885"/>
    <property type="match status" value="1"/>
</dbReference>
<feature type="region of interest" description="Disordered" evidence="17">
    <location>
        <begin position="773"/>
        <end position="792"/>
    </location>
</feature>
<evidence type="ECO:0000256" key="5">
    <source>
        <dbReference type="ARBA" id="ARBA00022723"/>
    </source>
</evidence>
<dbReference type="PROSITE" id="PS51058">
    <property type="entry name" value="ZF_CXXC"/>
    <property type="match status" value="1"/>
</dbReference>
<dbReference type="CDD" id="cd21743">
    <property type="entry name" value="CTD_KDM2A_2B-like"/>
    <property type="match status" value="1"/>
</dbReference>
<dbReference type="Gene3D" id="2.60.120.650">
    <property type="entry name" value="Cupin"/>
    <property type="match status" value="1"/>
</dbReference>
<evidence type="ECO:0000256" key="9">
    <source>
        <dbReference type="ARBA" id="ARBA00022964"/>
    </source>
</evidence>
<feature type="domain" description="CXXC-type" evidence="20">
    <location>
        <begin position="592"/>
        <end position="638"/>
    </location>
</feature>
<dbReference type="GO" id="GO:0140680">
    <property type="term" value="F:histone H3K36me/H3K36me2 demethylase activity"/>
    <property type="evidence" value="ECO:0007669"/>
    <property type="project" value="UniProtKB-EC"/>
</dbReference>
<dbReference type="GO" id="GO:0005634">
    <property type="term" value="C:nucleus"/>
    <property type="evidence" value="ECO:0007669"/>
    <property type="project" value="UniProtKB-SubCell"/>
</dbReference>
<feature type="compositionally biased region" description="Basic and acidic residues" evidence="17">
    <location>
        <begin position="954"/>
        <end position="965"/>
    </location>
</feature>
<gene>
    <name evidence="23" type="primary">LOC111134660</name>
</gene>
<evidence type="ECO:0000256" key="12">
    <source>
        <dbReference type="ARBA" id="ARBA00023015"/>
    </source>
</evidence>
<evidence type="ECO:0000256" key="6">
    <source>
        <dbReference type="ARBA" id="ARBA00022771"/>
    </source>
</evidence>
<keyword evidence="6 16" id="KW-0863">Zinc-finger</keyword>
<evidence type="ECO:0000256" key="16">
    <source>
        <dbReference type="PROSITE-ProRule" id="PRU00509"/>
    </source>
</evidence>
<feature type="region of interest" description="Disordered" evidence="17">
    <location>
        <begin position="800"/>
        <end position="938"/>
    </location>
</feature>
<dbReference type="Gene3D" id="3.30.40.10">
    <property type="entry name" value="Zinc/RING finger domain, C3HC4 (zinc finger)"/>
    <property type="match status" value="1"/>
</dbReference>
<evidence type="ECO:0000256" key="13">
    <source>
        <dbReference type="ARBA" id="ARBA00023163"/>
    </source>
</evidence>
<dbReference type="Pfam" id="PF16866">
    <property type="entry name" value="PHD_4"/>
    <property type="match status" value="1"/>
</dbReference>
<dbReference type="PROSITE" id="PS50016">
    <property type="entry name" value="ZF_PHD_2"/>
    <property type="match status" value="1"/>
</dbReference>
<dbReference type="InterPro" id="IPR057207">
    <property type="entry name" value="FBXL15_LRR"/>
</dbReference>
<dbReference type="Pfam" id="PF17811">
    <property type="entry name" value="JHD"/>
    <property type="match status" value="1"/>
</dbReference>
<dbReference type="Pfam" id="PF02008">
    <property type="entry name" value="zf-CXXC"/>
    <property type="match status" value="1"/>
</dbReference>
<feature type="region of interest" description="Disordered" evidence="17">
    <location>
        <begin position="954"/>
        <end position="991"/>
    </location>
</feature>
<feature type="compositionally biased region" description="Low complexity" evidence="17">
    <location>
        <begin position="733"/>
        <end position="747"/>
    </location>
</feature>
<proteinExistence type="inferred from homology"/>
<feature type="compositionally biased region" description="Basic residues" evidence="17">
    <location>
        <begin position="811"/>
        <end position="826"/>
    </location>
</feature>
<evidence type="ECO:0000313" key="22">
    <source>
        <dbReference type="Proteomes" id="UP000694844"/>
    </source>
</evidence>
<keyword evidence="8" id="KW-0156">Chromatin regulator</keyword>
<evidence type="ECO:0000313" key="23">
    <source>
        <dbReference type="RefSeq" id="XP_022339620.1"/>
    </source>
</evidence>
<dbReference type="GO" id="GO:0003677">
    <property type="term" value="F:DNA binding"/>
    <property type="evidence" value="ECO:0007669"/>
    <property type="project" value="InterPro"/>
</dbReference>
<evidence type="ECO:0000256" key="14">
    <source>
        <dbReference type="ARBA" id="ARBA00023242"/>
    </source>
</evidence>
<dbReference type="EC" id="1.14.11.27" evidence="4"/>
<dbReference type="CDD" id="cd15555">
    <property type="entry name" value="PHD_KDM2A_2B"/>
    <property type="match status" value="1"/>
</dbReference>
<accession>A0A8B8EHR0</accession>
<dbReference type="RefSeq" id="XP_022339620.1">
    <property type="nucleotide sequence ID" value="XM_022483912.1"/>
</dbReference>
<dbReference type="SUPFAM" id="SSF52047">
    <property type="entry name" value="RNI-like"/>
    <property type="match status" value="1"/>
</dbReference>
<dbReference type="OrthoDB" id="5876800at2759"/>
<evidence type="ECO:0000259" key="18">
    <source>
        <dbReference type="PROSITE" id="PS50016"/>
    </source>
</evidence>
<keyword evidence="12" id="KW-0805">Transcription regulation</keyword>
<evidence type="ECO:0000256" key="7">
    <source>
        <dbReference type="ARBA" id="ARBA00022833"/>
    </source>
</evidence>
<keyword evidence="5" id="KW-0479">Metal-binding</keyword>
<keyword evidence="9" id="KW-0223">Dioxygenase</keyword>
<feature type="domain" description="PHD-type" evidence="18">
    <location>
        <begin position="645"/>
        <end position="714"/>
    </location>
</feature>
<evidence type="ECO:0000256" key="17">
    <source>
        <dbReference type="SAM" id="MobiDB-lite"/>
    </source>
</evidence>
<comment type="similarity">
    <text evidence="3">Belongs to the JHDM1 histone demethylase family.</text>
</comment>
<dbReference type="GeneID" id="111134660"/>